<keyword evidence="1" id="KW-0645">Protease</keyword>
<proteinExistence type="inferred from homology"/>
<dbReference type="VEuPathDB" id="VectorBase:RPRC000033"/>
<feature type="region of interest" description="Disordered" evidence="6">
    <location>
        <begin position="70"/>
        <end position="101"/>
    </location>
</feature>
<dbReference type="SUPFAM" id="SSF50494">
    <property type="entry name" value="Trypsin-like serine proteases"/>
    <property type="match status" value="1"/>
</dbReference>
<organism evidence="7 8">
    <name type="scientific">Rhodnius prolixus</name>
    <name type="common">Triatomid bug</name>
    <dbReference type="NCBI Taxonomy" id="13249"/>
    <lineage>
        <taxon>Eukaryota</taxon>
        <taxon>Metazoa</taxon>
        <taxon>Ecdysozoa</taxon>
        <taxon>Arthropoda</taxon>
        <taxon>Hexapoda</taxon>
        <taxon>Insecta</taxon>
        <taxon>Pterygota</taxon>
        <taxon>Neoptera</taxon>
        <taxon>Paraneoptera</taxon>
        <taxon>Hemiptera</taxon>
        <taxon>Heteroptera</taxon>
        <taxon>Panheteroptera</taxon>
        <taxon>Cimicomorpha</taxon>
        <taxon>Reduviidae</taxon>
        <taxon>Triatominae</taxon>
        <taxon>Rhodnius</taxon>
    </lineage>
</organism>
<name>T1H7Q4_RHOPR</name>
<dbReference type="GO" id="GO:0004252">
    <property type="term" value="F:serine-type endopeptidase activity"/>
    <property type="evidence" value="ECO:0007669"/>
    <property type="project" value="InterPro"/>
</dbReference>
<keyword evidence="4" id="KW-1015">Disulfide bond</keyword>
<dbReference type="InParanoid" id="T1H7Q4"/>
<dbReference type="PRINTS" id="PR00722">
    <property type="entry name" value="CHYMOTRYPSIN"/>
</dbReference>
<protein>
    <submittedName>
        <fullName evidence="7">Peptidase S1 domain-containing protein</fullName>
    </submittedName>
</protein>
<dbReference type="Proteomes" id="UP000015103">
    <property type="component" value="Unassembled WGS sequence"/>
</dbReference>
<accession>T1H7Q4</accession>
<evidence type="ECO:0000256" key="1">
    <source>
        <dbReference type="ARBA" id="ARBA00022670"/>
    </source>
</evidence>
<feature type="compositionally biased region" description="Basic and acidic residues" evidence="6">
    <location>
        <begin position="134"/>
        <end position="148"/>
    </location>
</feature>
<dbReference type="HOGENOM" id="CLU_534565_0_0_1"/>
<keyword evidence="2" id="KW-0378">Hydrolase</keyword>
<dbReference type="InterPro" id="IPR050127">
    <property type="entry name" value="Serine_Proteases_S1"/>
</dbReference>
<dbReference type="Gene3D" id="2.40.10.10">
    <property type="entry name" value="Trypsin-like serine proteases"/>
    <property type="match status" value="1"/>
</dbReference>
<evidence type="ECO:0000256" key="6">
    <source>
        <dbReference type="SAM" id="MobiDB-lite"/>
    </source>
</evidence>
<evidence type="ECO:0000256" key="3">
    <source>
        <dbReference type="ARBA" id="ARBA00022825"/>
    </source>
</evidence>
<evidence type="ECO:0000256" key="4">
    <source>
        <dbReference type="ARBA" id="ARBA00023157"/>
    </source>
</evidence>
<keyword evidence="8" id="KW-1185">Reference proteome</keyword>
<dbReference type="PANTHER" id="PTHR24264:SF54">
    <property type="entry name" value="PEPTIDASE S1 DOMAIN-CONTAINING PROTEIN"/>
    <property type="match status" value="1"/>
</dbReference>
<dbReference type="PROSITE" id="PS50240">
    <property type="entry name" value="TRYPSIN_DOM"/>
    <property type="match status" value="1"/>
</dbReference>
<dbReference type="InterPro" id="IPR001254">
    <property type="entry name" value="Trypsin_dom"/>
</dbReference>
<dbReference type="FunFam" id="2.40.10.10:FF:000002">
    <property type="entry name" value="Transmembrane protease serine"/>
    <property type="match status" value="1"/>
</dbReference>
<dbReference type="GO" id="GO:0006508">
    <property type="term" value="P:proteolysis"/>
    <property type="evidence" value="ECO:0007669"/>
    <property type="project" value="UniProtKB-KW"/>
</dbReference>
<dbReference type="InterPro" id="IPR043504">
    <property type="entry name" value="Peptidase_S1_PA_chymotrypsin"/>
</dbReference>
<dbReference type="Pfam" id="PF00089">
    <property type="entry name" value="Trypsin"/>
    <property type="match status" value="1"/>
</dbReference>
<dbReference type="OMA" id="YNDSECK"/>
<dbReference type="PROSITE" id="PS00134">
    <property type="entry name" value="TRYPSIN_HIS"/>
    <property type="match status" value="1"/>
</dbReference>
<dbReference type="EnsemblMetazoa" id="RPRC000033-RA">
    <property type="protein sequence ID" value="RPRC000033-PA"/>
    <property type="gene ID" value="RPRC000033"/>
</dbReference>
<dbReference type="EMBL" id="ACPB03009627">
    <property type="status" value="NOT_ANNOTATED_CDS"/>
    <property type="molecule type" value="Genomic_DNA"/>
</dbReference>
<sequence>MLLSLQMWFKVRNITNDRVNCEVTIDCLFSNQETLCGHSFLDPDFFHGRQEHSAGHYGMHEQGLRETYTTTSPTVQSNRRRNVRLPESTATSDPRDEAHRLSNYLPPLTTTKKPFSFFMTFGSNDMTNIFDPKRKTEEEKFSEEKRSTTDGGGLYDIREPCDYPHATSKFPFGGLNFGDTNLHNPFIPSKDSKDDSFNNFFKNKEDNPLLRGGIVIGSMPFGSTTTEKYEKKTTEKPVNKAKYWCTKYQAACNENDDSELKPRIIGGKPASPRKHTHMVMIGYGGADDKHWLCGGSLISTNYVLSAAHCTTTGKWGKPKWARMGDLDLSTRTEDARPQERMIIEHHNHPQYREPAVYHDIAIYKLNNDVSMTDWVSPICLHTSSEYPGSEVIVTGWGRTDFVSETSPVLMEVEIGLYNDSECKKLMDKTGGNKLPRGIDSRIMICAGVSQGGKDACSGDSGGPLIIQTSKCSKLQIGITSIGRDCGLPNSPGVYTRISHYIPWIESVVWS</sequence>
<reference evidence="7" key="1">
    <citation type="submission" date="2015-05" db="UniProtKB">
        <authorList>
            <consortium name="EnsemblMetazoa"/>
        </authorList>
    </citation>
    <scope>IDENTIFICATION</scope>
</reference>
<dbReference type="InterPro" id="IPR018114">
    <property type="entry name" value="TRYPSIN_HIS"/>
</dbReference>
<keyword evidence="3" id="KW-0720">Serine protease</keyword>
<dbReference type="SMART" id="SM00020">
    <property type="entry name" value="Tryp_SPc"/>
    <property type="match status" value="1"/>
</dbReference>
<dbReference type="InterPro" id="IPR033116">
    <property type="entry name" value="TRYPSIN_SER"/>
</dbReference>
<evidence type="ECO:0000313" key="7">
    <source>
        <dbReference type="EnsemblMetazoa" id="RPRC000033-PA"/>
    </source>
</evidence>
<dbReference type="CDD" id="cd00190">
    <property type="entry name" value="Tryp_SPc"/>
    <property type="match status" value="1"/>
</dbReference>
<dbReference type="eggNOG" id="KOG3627">
    <property type="taxonomic scope" value="Eukaryota"/>
</dbReference>
<dbReference type="GO" id="GO:0005615">
    <property type="term" value="C:extracellular space"/>
    <property type="evidence" value="ECO:0007669"/>
    <property type="project" value="TreeGrafter"/>
</dbReference>
<evidence type="ECO:0000256" key="2">
    <source>
        <dbReference type="ARBA" id="ARBA00022801"/>
    </source>
</evidence>
<dbReference type="PANTHER" id="PTHR24264">
    <property type="entry name" value="TRYPSIN-RELATED"/>
    <property type="match status" value="1"/>
</dbReference>
<dbReference type="InterPro" id="IPR009003">
    <property type="entry name" value="Peptidase_S1_PA"/>
</dbReference>
<evidence type="ECO:0000256" key="5">
    <source>
        <dbReference type="ARBA" id="ARBA00024195"/>
    </source>
</evidence>
<dbReference type="InterPro" id="IPR001314">
    <property type="entry name" value="Peptidase_S1A"/>
</dbReference>
<feature type="region of interest" description="Disordered" evidence="6">
    <location>
        <begin position="134"/>
        <end position="156"/>
    </location>
</feature>
<dbReference type="PROSITE" id="PS00135">
    <property type="entry name" value="TRYPSIN_SER"/>
    <property type="match status" value="1"/>
</dbReference>
<evidence type="ECO:0000313" key="8">
    <source>
        <dbReference type="Proteomes" id="UP000015103"/>
    </source>
</evidence>
<comment type="similarity">
    <text evidence="5">Belongs to the peptidase S1 family. CLIP subfamily.</text>
</comment>
<dbReference type="STRING" id="13249.T1H7Q4"/>
<dbReference type="AlphaFoldDB" id="T1H7Q4"/>